<feature type="region of interest" description="Disordered" evidence="6">
    <location>
        <begin position="1"/>
        <end position="24"/>
    </location>
</feature>
<sequence length="371" mass="38634">MITEPQPPIQVPSTGTSQALPTETAVARPAPRGSYPLITGLYVTKYVGIGFLASALIVILRGTGTPLDQLGLISLVGIIWPIKFLWAPILDRWGSARFGHYRGWILVLQPLMVLTILAMLPFGDLTDLGAIVVLAILLACLSATQDTASDALAIRAMHGQARGIVNGIQVMGGYLGNLLGGGVTLIIYGVAGWTPAILFLAVVTALPLITLALYREPARATDRAQPTLGQAFRALGTVLKQPGAPTCALAVSGTAMLVATVPFILIAFGGAPFAGTAITLGLVMFAYTALSAVMLTVSMDYARPSTAGTDFTLIVSIAQLASFLASALSLVAAEYFGYTSVAWFSIALTGAAVALGLRHLRVHGAYLASRA</sequence>
<feature type="transmembrane region" description="Helical" evidence="7">
    <location>
        <begin position="164"/>
        <end position="190"/>
    </location>
</feature>
<evidence type="ECO:0000313" key="8">
    <source>
        <dbReference type="EMBL" id="MBB2956153.1"/>
    </source>
</evidence>
<gene>
    <name evidence="8" type="ORF">FHX72_000265</name>
</gene>
<feature type="transmembrane region" description="Helical" evidence="7">
    <location>
        <begin position="247"/>
        <end position="271"/>
    </location>
</feature>
<dbReference type="GO" id="GO:0016020">
    <property type="term" value="C:membrane"/>
    <property type="evidence" value="ECO:0007669"/>
    <property type="project" value="UniProtKB-SubCell"/>
</dbReference>
<evidence type="ECO:0000256" key="1">
    <source>
        <dbReference type="ARBA" id="ARBA00004141"/>
    </source>
</evidence>
<dbReference type="SUPFAM" id="SSF103473">
    <property type="entry name" value="MFS general substrate transporter"/>
    <property type="match status" value="1"/>
</dbReference>
<keyword evidence="4 7" id="KW-1133">Transmembrane helix</keyword>
<dbReference type="InterPro" id="IPR004752">
    <property type="entry name" value="AmpG_permease/AT-1"/>
</dbReference>
<feature type="transmembrane region" description="Helical" evidence="7">
    <location>
        <begin position="277"/>
        <end position="299"/>
    </location>
</feature>
<dbReference type="EMBL" id="JACHWJ010000001">
    <property type="protein sequence ID" value="MBB2956153.1"/>
    <property type="molecule type" value="Genomic_DNA"/>
</dbReference>
<feature type="transmembrane region" description="Helical" evidence="7">
    <location>
        <begin position="72"/>
        <end position="91"/>
    </location>
</feature>
<feature type="transmembrane region" description="Helical" evidence="7">
    <location>
        <begin position="103"/>
        <end position="122"/>
    </location>
</feature>
<accession>A0A7W4UKM7</accession>
<dbReference type="InterPro" id="IPR011701">
    <property type="entry name" value="MFS"/>
</dbReference>
<dbReference type="RefSeq" id="WP_183622561.1">
    <property type="nucleotide sequence ID" value="NZ_JACHWJ010000001.1"/>
</dbReference>
<dbReference type="PANTHER" id="PTHR12778">
    <property type="entry name" value="SOLUTE CARRIER FAMILY 33 ACETYL-COA TRANSPORTER -RELATED"/>
    <property type="match status" value="1"/>
</dbReference>
<reference evidence="8 9" key="1">
    <citation type="submission" date="2020-08" db="EMBL/GenBank/DDBJ databases">
        <title>Sequencing the genomes of 1000 actinobacteria strains.</title>
        <authorList>
            <person name="Klenk H.-P."/>
        </authorList>
    </citation>
    <scope>NUCLEOTIDE SEQUENCE [LARGE SCALE GENOMIC DNA]</scope>
    <source>
        <strain evidence="8 9">DSM 20419</strain>
    </source>
</reference>
<comment type="caution">
    <text evidence="8">The sequence shown here is derived from an EMBL/GenBank/DDBJ whole genome shotgun (WGS) entry which is preliminary data.</text>
</comment>
<keyword evidence="2" id="KW-0813">Transport</keyword>
<organism evidence="8 9">
    <name type="scientific">Pseudoclavibacter helvolus</name>
    <dbReference type="NCBI Taxonomy" id="255205"/>
    <lineage>
        <taxon>Bacteria</taxon>
        <taxon>Bacillati</taxon>
        <taxon>Actinomycetota</taxon>
        <taxon>Actinomycetes</taxon>
        <taxon>Micrococcales</taxon>
        <taxon>Microbacteriaceae</taxon>
        <taxon>Pseudoclavibacter</taxon>
    </lineage>
</organism>
<dbReference type="InterPro" id="IPR036259">
    <property type="entry name" value="MFS_trans_sf"/>
</dbReference>
<protein>
    <submittedName>
        <fullName evidence="8">MFS family permease</fullName>
    </submittedName>
</protein>
<name>A0A7W4UKM7_9MICO</name>
<dbReference type="PANTHER" id="PTHR12778:SF10">
    <property type="entry name" value="MAJOR FACILITATOR SUPERFAMILY DOMAIN-CONTAINING PROTEIN 3"/>
    <property type="match status" value="1"/>
</dbReference>
<proteinExistence type="predicted"/>
<evidence type="ECO:0000256" key="3">
    <source>
        <dbReference type="ARBA" id="ARBA00022692"/>
    </source>
</evidence>
<evidence type="ECO:0000256" key="6">
    <source>
        <dbReference type="SAM" id="MobiDB-lite"/>
    </source>
</evidence>
<feature type="transmembrane region" description="Helical" evidence="7">
    <location>
        <begin position="311"/>
        <end position="332"/>
    </location>
</feature>
<feature type="compositionally biased region" description="Pro residues" evidence="6">
    <location>
        <begin position="1"/>
        <end position="10"/>
    </location>
</feature>
<evidence type="ECO:0000256" key="7">
    <source>
        <dbReference type="SAM" id="Phobius"/>
    </source>
</evidence>
<evidence type="ECO:0000313" key="9">
    <source>
        <dbReference type="Proteomes" id="UP000545286"/>
    </source>
</evidence>
<feature type="transmembrane region" description="Helical" evidence="7">
    <location>
        <begin position="338"/>
        <end position="357"/>
    </location>
</feature>
<dbReference type="GO" id="GO:0022857">
    <property type="term" value="F:transmembrane transporter activity"/>
    <property type="evidence" value="ECO:0007669"/>
    <property type="project" value="InterPro"/>
</dbReference>
<dbReference type="AlphaFoldDB" id="A0A7W4UKM7"/>
<dbReference type="Gene3D" id="1.20.1250.20">
    <property type="entry name" value="MFS general substrate transporter like domains"/>
    <property type="match status" value="1"/>
</dbReference>
<feature type="transmembrane region" description="Helical" evidence="7">
    <location>
        <begin position="196"/>
        <end position="214"/>
    </location>
</feature>
<feature type="transmembrane region" description="Helical" evidence="7">
    <location>
        <begin position="128"/>
        <end position="144"/>
    </location>
</feature>
<comment type="subcellular location">
    <subcellularLocation>
        <location evidence="1">Membrane</location>
        <topology evidence="1">Multi-pass membrane protein</topology>
    </subcellularLocation>
</comment>
<dbReference type="Pfam" id="PF07690">
    <property type="entry name" value="MFS_1"/>
    <property type="match status" value="1"/>
</dbReference>
<keyword evidence="5 7" id="KW-0472">Membrane</keyword>
<dbReference type="Proteomes" id="UP000545286">
    <property type="component" value="Unassembled WGS sequence"/>
</dbReference>
<evidence type="ECO:0000256" key="4">
    <source>
        <dbReference type="ARBA" id="ARBA00022989"/>
    </source>
</evidence>
<feature type="compositionally biased region" description="Polar residues" evidence="6">
    <location>
        <begin position="11"/>
        <end position="21"/>
    </location>
</feature>
<evidence type="ECO:0000256" key="5">
    <source>
        <dbReference type="ARBA" id="ARBA00023136"/>
    </source>
</evidence>
<keyword evidence="9" id="KW-1185">Reference proteome</keyword>
<feature type="transmembrane region" description="Helical" evidence="7">
    <location>
        <begin position="37"/>
        <end position="60"/>
    </location>
</feature>
<keyword evidence="3 7" id="KW-0812">Transmembrane</keyword>
<evidence type="ECO:0000256" key="2">
    <source>
        <dbReference type="ARBA" id="ARBA00022448"/>
    </source>
</evidence>